<keyword evidence="2" id="KW-1185">Reference proteome</keyword>
<sequence>MVLECQSHPGCRLGV</sequence>
<reference evidence="1" key="1">
    <citation type="submission" date="2023-08" db="EMBL/GenBank/DDBJ databases">
        <title>A de novo genome assembly of Solanum verrucosum Schlechtendal, a Mexican diploid species geographically isolated from the other diploid A-genome species in potato relatives.</title>
        <authorList>
            <person name="Hosaka K."/>
        </authorList>
    </citation>
    <scope>NUCLEOTIDE SEQUENCE</scope>
    <source>
        <tissue evidence="1">Young leaves</tissue>
    </source>
</reference>
<accession>A0AAF0U1B1</accession>
<organism evidence="1 2">
    <name type="scientific">Solanum verrucosum</name>
    <dbReference type="NCBI Taxonomy" id="315347"/>
    <lineage>
        <taxon>Eukaryota</taxon>
        <taxon>Viridiplantae</taxon>
        <taxon>Streptophyta</taxon>
        <taxon>Embryophyta</taxon>
        <taxon>Tracheophyta</taxon>
        <taxon>Spermatophyta</taxon>
        <taxon>Magnoliopsida</taxon>
        <taxon>eudicotyledons</taxon>
        <taxon>Gunneridae</taxon>
        <taxon>Pentapetalae</taxon>
        <taxon>asterids</taxon>
        <taxon>lamiids</taxon>
        <taxon>Solanales</taxon>
        <taxon>Solanaceae</taxon>
        <taxon>Solanoideae</taxon>
        <taxon>Solaneae</taxon>
        <taxon>Solanum</taxon>
    </lineage>
</organism>
<protein>
    <submittedName>
        <fullName evidence="1">Uncharacterized protein</fullName>
    </submittedName>
</protein>
<gene>
    <name evidence="1" type="ORF">MTR67_030820</name>
</gene>
<dbReference type="EMBL" id="CP133618">
    <property type="protein sequence ID" value="WMV37435.1"/>
    <property type="molecule type" value="Genomic_DNA"/>
</dbReference>
<evidence type="ECO:0000313" key="1">
    <source>
        <dbReference type="EMBL" id="WMV37435.1"/>
    </source>
</evidence>
<proteinExistence type="predicted"/>
<evidence type="ECO:0000313" key="2">
    <source>
        <dbReference type="Proteomes" id="UP001234989"/>
    </source>
</evidence>
<name>A0AAF0U1B1_SOLVR</name>
<dbReference type="Proteomes" id="UP001234989">
    <property type="component" value="Chromosome 7"/>
</dbReference>